<dbReference type="Pfam" id="PF10283">
    <property type="entry name" value="zf-CCHH"/>
    <property type="match status" value="1"/>
</dbReference>
<dbReference type="Gene3D" id="3.40.50.410">
    <property type="entry name" value="von Willebrand factor, type A domain"/>
    <property type="match status" value="1"/>
</dbReference>
<evidence type="ECO:0000256" key="9">
    <source>
        <dbReference type="ARBA" id="ARBA00023125"/>
    </source>
</evidence>
<dbReference type="GO" id="GO:0016787">
    <property type="term" value="F:hydrolase activity"/>
    <property type="evidence" value="ECO:0007669"/>
    <property type="project" value="UniProtKB-KW"/>
</dbReference>
<dbReference type="InterPro" id="IPR019406">
    <property type="entry name" value="APLF_PBZ"/>
</dbReference>
<dbReference type="EMBL" id="LODT01000037">
    <property type="protein sequence ID" value="KYQ90183.1"/>
    <property type="molecule type" value="Genomic_DNA"/>
</dbReference>
<comment type="similarity">
    <text evidence="2">Belongs to the ku70 family.</text>
</comment>
<dbReference type="GO" id="GO:0042162">
    <property type="term" value="F:telomeric DNA binding"/>
    <property type="evidence" value="ECO:0007669"/>
    <property type="project" value="InterPro"/>
</dbReference>
<reference evidence="16 17" key="1">
    <citation type="submission" date="2015-12" db="EMBL/GenBank/DDBJ databases">
        <title>Dictyostelia acquired genes for synthesis and detection of signals that induce cell-type specialization by lateral gene transfer from prokaryotes.</title>
        <authorList>
            <person name="Gloeckner G."/>
            <person name="Schaap P."/>
        </authorList>
    </citation>
    <scope>NUCLEOTIDE SEQUENCE [LARGE SCALE GENOMIC DNA]</scope>
    <source>
        <strain evidence="16 17">TK</strain>
    </source>
</reference>
<feature type="domain" description="Ku" evidence="15">
    <location>
        <begin position="351"/>
        <end position="497"/>
    </location>
</feature>
<dbReference type="InterPro" id="IPR006165">
    <property type="entry name" value="Ku70"/>
</dbReference>
<evidence type="ECO:0000259" key="15">
    <source>
        <dbReference type="SMART" id="SM00559"/>
    </source>
</evidence>
<evidence type="ECO:0000313" key="16">
    <source>
        <dbReference type="EMBL" id="KYQ90183.1"/>
    </source>
</evidence>
<dbReference type="InterPro" id="IPR005160">
    <property type="entry name" value="Ku_C"/>
</dbReference>
<dbReference type="InterPro" id="IPR006164">
    <property type="entry name" value="DNA_bd_Ku70/Ku80"/>
</dbReference>
<evidence type="ECO:0000256" key="1">
    <source>
        <dbReference type="ARBA" id="ARBA00004123"/>
    </source>
</evidence>
<keyword evidence="17" id="KW-1185">Reference proteome</keyword>
<evidence type="ECO:0000256" key="14">
    <source>
        <dbReference type="SAM" id="MobiDB-lite"/>
    </source>
</evidence>
<dbReference type="Proteomes" id="UP000076078">
    <property type="component" value="Unassembled WGS sequence"/>
</dbReference>
<feature type="compositionally biased region" description="Basic residues" evidence="14">
    <location>
        <begin position="803"/>
        <end position="817"/>
    </location>
</feature>
<evidence type="ECO:0000256" key="12">
    <source>
        <dbReference type="ARBA" id="ARBA00023242"/>
    </source>
</evidence>
<dbReference type="GO" id="GO:0005524">
    <property type="term" value="F:ATP binding"/>
    <property type="evidence" value="ECO:0007669"/>
    <property type="project" value="UniProtKB-KW"/>
</dbReference>
<organism evidence="16 17">
    <name type="scientific">Tieghemostelium lacteum</name>
    <name type="common">Slime mold</name>
    <name type="synonym">Dictyostelium lacteum</name>
    <dbReference type="NCBI Taxonomy" id="361077"/>
    <lineage>
        <taxon>Eukaryota</taxon>
        <taxon>Amoebozoa</taxon>
        <taxon>Evosea</taxon>
        <taxon>Eumycetozoa</taxon>
        <taxon>Dictyostelia</taxon>
        <taxon>Dictyosteliales</taxon>
        <taxon>Raperosteliaceae</taxon>
        <taxon>Tieghemostelium</taxon>
    </lineage>
</organism>
<keyword evidence="7 16" id="KW-0347">Helicase</keyword>
<dbReference type="FunFam" id="3.40.50.410:FF:000080">
    <property type="entry name" value="X-ray repair-complementing defective repair in Chinese hamster cells 6"/>
    <property type="match status" value="1"/>
</dbReference>
<proteinExistence type="inferred from homology"/>
<evidence type="ECO:0000256" key="5">
    <source>
        <dbReference type="ARBA" id="ARBA00022763"/>
    </source>
</evidence>
<dbReference type="Pfam" id="PF02735">
    <property type="entry name" value="Ku"/>
    <property type="match status" value="1"/>
</dbReference>
<feature type="region of interest" description="Disordered" evidence="14">
    <location>
        <begin position="664"/>
        <end position="817"/>
    </location>
</feature>
<keyword evidence="5" id="KW-0227">DNA damage</keyword>
<dbReference type="InterPro" id="IPR016194">
    <property type="entry name" value="SPOC-like_C_dom_sf"/>
</dbReference>
<dbReference type="FunCoup" id="A0A151Z886">
    <property type="interactions" value="917"/>
</dbReference>
<dbReference type="FunFam" id="2.40.290.10:FF:000001">
    <property type="entry name" value="X-ray repair cross complementing 6"/>
    <property type="match status" value="1"/>
</dbReference>
<keyword evidence="12" id="KW-0539">Nucleus</keyword>
<evidence type="ECO:0000256" key="13">
    <source>
        <dbReference type="ARBA" id="ARBA00047995"/>
    </source>
</evidence>
<dbReference type="SUPFAM" id="SSF53300">
    <property type="entry name" value="vWA-like"/>
    <property type="match status" value="1"/>
</dbReference>
<evidence type="ECO:0000256" key="10">
    <source>
        <dbReference type="ARBA" id="ARBA00023172"/>
    </source>
</evidence>
<keyword evidence="10" id="KW-0233">DNA recombination</keyword>
<dbReference type="InterPro" id="IPR027388">
    <property type="entry name" value="Ku70_bridge/pillars_dom_sf"/>
</dbReference>
<keyword evidence="4" id="KW-0547">Nucleotide-binding</keyword>
<dbReference type="GO" id="GO:0003678">
    <property type="term" value="F:DNA helicase activity"/>
    <property type="evidence" value="ECO:0007669"/>
    <property type="project" value="UniProtKB-EC"/>
</dbReference>
<keyword evidence="8" id="KW-0067">ATP-binding</keyword>
<dbReference type="InParanoid" id="A0A151Z886"/>
<comment type="subcellular location">
    <subcellularLocation>
        <location evidence="1">Nucleus</location>
    </subcellularLocation>
</comment>
<dbReference type="PANTHER" id="PTHR12604">
    <property type="entry name" value="KU AUTOANTIGEN DNA HELICASE"/>
    <property type="match status" value="1"/>
</dbReference>
<evidence type="ECO:0000256" key="7">
    <source>
        <dbReference type="ARBA" id="ARBA00022806"/>
    </source>
</evidence>
<evidence type="ECO:0000256" key="6">
    <source>
        <dbReference type="ARBA" id="ARBA00022801"/>
    </source>
</evidence>
<dbReference type="Gene3D" id="1.10.1600.10">
    <property type="match status" value="1"/>
</dbReference>
<evidence type="ECO:0000256" key="8">
    <source>
        <dbReference type="ARBA" id="ARBA00022840"/>
    </source>
</evidence>
<keyword evidence="11" id="KW-0234">DNA repair</keyword>
<dbReference type="SMART" id="SM00559">
    <property type="entry name" value="Ku78"/>
    <property type="match status" value="1"/>
</dbReference>
<dbReference type="PANTHER" id="PTHR12604:SF2">
    <property type="entry name" value="X-RAY REPAIR CROSS-COMPLEMENTING PROTEIN 6"/>
    <property type="match status" value="1"/>
</dbReference>
<dbReference type="STRING" id="361077.A0A151Z886"/>
<dbReference type="GO" id="GO:0000723">
    <property type="term" value="P:telomere maintenance"/>
    <property type="evidence" value="ECO:0007669"/>
    <property type="project" value="InterPro"/>
</dbReference>
<name>A0A151Z886_TIELA</name>
<evidence type="ECO:0000256" key="2">
    <source>
        <dbReference type="ARBA" id="ARBA00005240"/>
    </source>
</evidence>
<dbReference type="InterPro" id="IPR036465">
    <property type="entry name" value="vWFA_dom_sf"/>
</dbReference>
<dbReference type="NCBIfam" id="TIGR00578">
    <property type="entry name" value="ku70"/>
    <property type="match status" value="1"/>
</dbReference>
<dbReference type="InterPro" id="IPR036361">
    <property type="entry name" value="SAP_dom_sf"/>
</dbReference>
<dbReference type="CDD" id="cd01458">
    <property type="entry name" value="vWA_ku"/>
    <property type="match status" value="1"/>
</dbReference>
<dbReference type="SUPFAM" id="SSF100939">
    <property type="entry name" value="SPOC domain-like"/>
    <property type="match status" value="1"/>
</dbReference>
<dbReference type="EC" id="3.6.4.12" evidence="3"/>
<dbReference type="GO" id="GO:0006310">
    <property type="term" value="P:DNA recombination"/>
    <property type="evidence" value="ECO:0007669"/>
    <property type="project" value="UniProtKB-KW"/>
</dbReference>
<evidence type="ECO:0000256" key="11">
    <source>
        <dbReference type="ARBA" id="ARBA00023204"/>
    </source>
</evidence>
<dbReference type="GO" id="GO:0006303">
    <property type="term" value="P:double-strand break repair via nonhomologous end joining"/>
    <property type="evidence" value="ECO:0007669"/>
    <property type="project" value="InterPro"/>
</dbReference>
<sequence>MSSTVTGTGTATNTHTNTIPNNFNSNLFDNEWDNIFDGDDQDENENTGYISNYQNEYSMRDSIVFLIDCSPLMFESNENNEIPFYNAIKCLIQTITDKIITSESDLLGVCFYNTDKKKNINDFENIYVLFDLDVPDPKIILTLEDIIENESFQKTFGSNQNSQDFPFCDALWTCSTMFSNNSNSVKQSHKRIFLFTNEDNPNAFNDSIRNNSFQRAKDLFDLGIEIELFSINKSVDDKFDFSLFYQYILVFKDDEYIDPQQFDATSKFSELRSKLKRKEFKKRSLGKIPLYIGPTSVNSKLAPDQQQQPLVIATQLFNLVSSTKKSSPTLLDPKTNLPVKTMIKNLCVDTNSALLPSQIKYTYYYGGEPIIFSKDEMDQIKSMDRVGLTLLGFKPSSTLKIHQMIKHSSFIVPDETYIRGSTCAFVALLEQMLKSDKIAICRFTPRVSTSPRIVALQPQPEVCNDEKVQIRPYGFHVIQLPFSDDIRHYQLSRIHTNLESHQQIDAVDKAKALIKSMKIRYNDQIYLNPSLQKHYSNLQALALERDHVENTQDLIHVDSSLLEKSKDQIKEFKDLAFPKGYTSAESKSGTKRARDDKDLSSMDWVAMVKNGTLTKLTVPDLSAFVKNQGIKVSSKAKKVDILESITKFINSGSIKMDKLALLKPTNSSNNNNNNNDKDQDEDLDDRPKKKTTKNSGSNSQSDYVDLSDFKKKISNHNKQQNKITTTTSSNKSKKSSQKSIVDSDDDDDFLDSKRSDEDSDDDDDVPVSKNKSKNNNNNNKMQVDSDSDDDSKKPLCRYDPNCYRKKPDHIKQFRHTK</sequence>
<feature type="compositionally biased region" description="Polar residues" evidence="14">
    <location>
        <begin position="716"/>
        <end position="727"/>
    </location>
</feature>
<comment type="caution">
    <text evidence="16">The sequence shown here is derived from an EMBL/GenBank/DDBJ whole genome shotgun (WGS) entry which is preliminary data.</text>
</comment>
<keyword evidence="6" id="KW-0378">Hydrolase</keyword>
<keyword evidence="9" id="KW-0238">DNA-binding</keyword>
<dbReference type="GO" id="GO:0003690">
    <property type="term" value="F:double-stranded DNA binding"/>
    <property type="evidence" value="ECO:0007669"/>
    <property type="project" value="TreeGrafter"/>
</dbReference>
<dbReference type="Gene3D" id="1.10.720.30">
    <property type="entry name" value="SAP domain"/>
    <property type="match status" value="1"/>
</dbReference>
<dbReference type="Pfam" id="PF03731">
    <property type="entry name" value="Ku_N"/>
    <property type="match status" value="1"/>
</dbReference>
<dbReference type="GO" id="GO:0043564">
    <property type="term" value="C:Ku70:Ku80 complex"/>
    <property type="evidence" value="ECO:0007669"/>
    <property type="project" value="InterPro"/>
</dbReference>
<comment type="catalytic activity">
    <reaction evidence="13">
        <text>ATP + H2O = ADP + phosphate + H(+)</text>
        <dbReference type="Rhea" id="RHEA:13065"/>
        <dbReference type="ChEBI" id="CHEBI:15377"/>
        <dbReference type="ChEBI" id="CHEBI:15378"/>
        <dbReference type="ChEBI" id="CHEBI:30616"/>
        <dbReference type="ChEBI" id="CHEBI:43474"/>
        <dbReference type="ChEBI" id="CHEBI:456216"/>
        <dbReference type="EC" id="3.6.4.12"/>
    </reaction>
</comment>
<dbReference type="InterPro" id="IPR005161">
    <property type="entry name" value="Ku_N"/>
</dbReference>
<evidence type="ECO:0000313" key="17">
    <source>
        <dbReference type="Proteomes" id="UP000076078"/>
    </source>
</evidence>
<dbReference type="Gene3D" id="4.10.970.10">
    <property type="entry name" value="Ku70, bridge and pillars"/>
    <property type="match status" value="1"/>
</dbReference>
<dbReference type="OrthoDB" id="3249161at2759"/>
<dbReference type="OMA" id="FWANVKH"/>
<evidence type="ECO:0000256" key="4">
    <source>
        <dbReference type="ARBA" id="ARBA00022741"/>
    </source>
</evidence>
<evidence type="ECO:0000256" key="3">
    <source>
        <dbReference type="ARBA" id="ARBA00012551"/>
    </source>
</evidence>
<dbReference type="GO" id="GO:0003684">
    <property type="term" value="F:damaged DNA binding"/>
    <property type="evidence" value="ECO:0007669"/>
    <property type="project" value="InterPro"/>
</dbReference>
<dbReference type="InterPro" id="IPR047087">
    <property type="entry name" value="KU70_core_dom"/>
</dbReference>
<dbReference type="CDD" id="cd00788">
    <property type="entry name" value="KU70"/>
    <property type="match status" value="1"/>
</dbReference>
<gene>
    <name evidence="16" type="ORF">DLAC_08781</name>
</gene>
<protein>
    <recommendedName>
        <fullName evidence="3">DNA helicase</fullName>
        <ecNumber evidence="3">3.6.4.12</ecNumber>
    </recommendedName>
</protein>
<feature type="region of interest" description="Disordered" evidence="14">
    <location>
        <begin position="1"/>
        <end position="22"/>
    </location>
</feature>
<dbReference type="AlphaFoldDB" id="A0A151Z886"/>
<dbReference type="Pfam" id="PF03730">
    <property type="entry name" value="Ku_C"/>
    <property type="match status" value="1"/>
</dbReference>
<accession>A0A151Z886</accession>
<feature type="compositionally biased region" description="Low complexity" evidence="14">
    <location>
        <begin position="767"/>
        <end position="780"/>
    </location>
</feature>
<dbReference type="Gene3D" id="2.40.290.10">
    <property type="match status" value="1"/>
</dbReference>